<evidence type="ECO:0000313" key="1">
    <source>
        <dbReference type="EMBL" id="KAK3785132.1"/>
    </source>
</evidence>
<reference evidence="1" key="1">
    <citation type="journal article" date="2023" name="G3 (Bethesda)">
        <title>A reference genome for the long-term kleptoplast-retaining sea slug Elysia crispata morphotype clarki.</title>
        <authorList>
            <person name="Eastman K.E."/>
            <person name="Pendleton A.L."/>
            <person name="Shaikh M.A."/>
            <person name="Suttiyut T."/>
            <person name="Ogas R."/>
            <person name="Tomko P."/>
            <person name="Gavelis G."/>
            <person name="Widhalm J.R."/>
            <person name="Wisecaver J.H."/>
        </authorList>
    </citation>
    <scope>NUCLEOTIDE SEQUENCE</scope>
    <source>
        <strain evidence="1">ECLA1</strain>
    </source>
</reference>
<comment type="caution">
    <text evidence="1">The sequence shown here is derived from an EMBL/GenBank/DDBJ whole genome shotgun (WGS) entry which is preliminary data.</text>
</comment>
<gene>
    <name evidence="1" type="ORF">RRG08_021932</name>
</gene>
<sequence length="89" mass="10202">MVLPSQVKCPAAASGARWYRQMVLRESMRRFELCARELENFTTSPVGRLRHSRSYNRPQRLSQKYWVSGPTSEDIETSCVGHKQSGSII</sequence>
<evidence type="ECO:0000313" key="2">
    <source>
        <dbReference type="Proteomes" id="UP001283361"/>
    </source>
</evidence>
<organism evidence="1 2">
    <name type="scientific">Elysia crispata</name>
    <name type="common">lettuce slug</name>
    <dbReference type="NCBI Taxonomy" id="231223"/>
    <lineage>
        <taxon>Eukaryota</taxon>
        <taxon>Metazoa</taxon>
        <taxon>Spiralia</taxon>
        <taxon>Lophotrochozoa</taxon>
        <taxon>Mollusca</taxon>
        <taxon>Gastropoda</taxon>
        <taxon>Heterobranchia</taxon>
        <taxon>Euthyneura</taxon>
        <taxon>Panpulmonata</taxon>
        <taxon>Sacoglossa</taxon>
        <taxon>Placobranchoidea</taxon>
        <taxon>Plakobranchidae</taxon>
        <taxon>Elysia</taxon>
    </lineage>
</organism>
<dbReference type="EMBL" id="JAWDGP010002165">
    <property type="protein sequence ID" value="KAK3785132.1"/>
    <property type="molecule type" value="Genomic_DNA"/>
</dbReference>
<dbReference type="AlphaFoldDB" id="A0AAE1DWC3"/>
<dbReference type="Proteomes" id="UP001283361">
    <property type="component" value="Unassembled WGS sequence"/>
</dbReference>
<name>A0AAE1DWC3_9GAST</name>
<keyword evidence="2" id="KW-1185">Reference proteome</keyword>
<accession>A0AAE1DWC3</accession>
<protein>
    <submittedName>
        <fullName evidence="1">Uncharacterized protein</fullName>
    </submittedName>
</protein>
<proteinExistence type="predicted"/>